<accession>A0ABR3N771</accession>
<comment type="caution">
    <text evidence="1">The sequence shown here is derived from an EMBL/GenBank/DDBJ whole genome shotgun (WGS) entry which is preliminary data.</text>
</comment>
<organism evidence="1 2">
    <name type="scientific">Cirrhinus molitorella</name>
    <name type="common">mud carp</name>
    <dbReference type="NCBI Taxonomy" id="172907"/>
    <lineage>
        <taxon>Eukaryota</taxon>
        <taxon>Metazoa</taxon>
        <taxon>Chordata</taxon>
        <taxon>Craniata</taxon>
        <taxon>Vertebrata</taxon>
        <taxon>Euteleostomi</taxon>
        <taxon>Actinopterygii</taxon>
        <taxon>Neopterygii</taxon>
        <taxon>Teleostei</taxon>
        <taxon>Ostariophysi</taxon>
        <taxon>Cypriniformes</taxon>
        <taxon>Cyprinidae</taxon>
        <taxon>Labeoninae</taxon>
        <taxon>Labeonini</taxon>
        <taxon>Cirrhinus</taxon>
    </lineage>
</organism>
<keyword evidence="2" id="KW-1185">Reference proteome</keyword>
<name>A0ABR3N771_9TELE</name>
<reference evidence="1 2" key="1">
    <citation type="submission" date="2023-09" db="EMBL/GenBank/DDBJ databases">
        <authorList>
            <person name="Wang M."/>
        </authorList>
    </citation>
    <scope>NUCLEOTIDE SEQUENCE [LARGE SCALE GENOMIC DNA]</scope>
    <source>
        <strain evidence="1">GT-2023</strain>
        <tissue evidence="1">Liver</tissue>
    </source>
</reference>
<protein>
    <submittedName>
        <fullName evidence="1">Uncharacterized protein</fullName>
    </submittedName>
</protein>
<sequence length="74" mass="8471">MHEFNRLPQLTTSNTMISVKLRWHPCGSFTVPLLISSASERTYIHRKFFSQVSVIAGECRALLDFTEPRMSAEV</sequence>
<evidence type="ECO:0000313" key="2">
    <source>
        <dbReference type="Proteomes" id="UP001558613"/>
    </source>
</evidence>
<proteinExistence type="predicted"/>
<dbReference type="EMBL" id="JAYMGO010000006">
    <property type="protein sequence ID" value="KAL1272793.1"/>
    <property type="molecule type" value="Genomic_DNA"/>
</dbReference>
<gene>
    <name evidence="1" type="ORF">QQF64_028655</name>
</gene>
<evidence type="ECO:0000313" key="1">
    <source>
        <dbReference type="EMBL" id="KAL1272793.1"/>
    </source>
</evidence>
<dbReference type="Proteomes" id="UP001558613">
    <property type="component" value="Unassembled WGS sequence"/>
</dbReference>